<reference evidence="2" key="1">
    <citation type="submission" date="2016-09" db="EMBL/GenBank/DDBJ databases">
        <title>Genome sequence of Chlorobaculum limnaeum.</title>
        <authorList>
            <person name="Liu Z."/>
            <person name="Tank M."/>
            <person name="Bryant D.A."/>
        </authorList>
    </citation>
    <scope>NUCLEOTIDE SEQUENCE [LARGE SCALE GENOMIC DNA]</scope>
    <source>
        <strain evidence="2">DSM 1677</strain>
    </source>
</reference>
<protein>
    <recommendedName>
        <fullName evidence="4">DUF1615 domain-containing protein</fullName>
    </recommendedName>
</protein>
<dbReference type="KEGG" id="clz:BIU88_04425"/>
<evidence type="ECO:0000256" key="1">
    <source>
        <dbReference type="SAM" id="SignalP"/>
    </source>
</evidence>
<proteinExistence type="predicted"/>
<accession>A0A1D8D4T4</accession>
<feature type="chain" id="PRO_5009106588" description="DUF1615 domain-containing protein" evidence="1">
    <location>
        <begin position="23"/>
        <end position="368"/>
    </location>
</feature>
<gene>
    <name evidence="2" type="ORF">BIU88_04425</name>
</gene>
<evidence type="ECO:0000313" key="2">
    <source>
        <dbReference type="EMBL" id="AOS83454.1"/>
    </source>
</evidence>
<dbReference type="InterPro" id="IPR011673">
    <property type="entry name" value="DUF1615"/>
</dbReference>
<dbReference type="Pfam" id="PF07759">
    <property type="entry name" value="DUF1615"/>
    <property type="match status" value="1"/>
</dbReference>
<dbReference type="AlphaFoldDB" id="A0A1D8D4T4"/>
<dbReference type="PROSITE" id="PS51257">
    <property type="entry name" value="PROKAR_LIPOPROTEIN"/>
    <property type="match status" value="1"/>
</dbReference>
<dbReference type="Proteomes" id="UP000095185">
    <property type="component" value="Chromosome"/>
</dbReference>
<keyword evidence="3" id="KW-1185">Reference proteome</keyword>
<dbReference type="RefSeq" id="WP_069809172.1">
    <property type="nucleotide sequence ID" value="NZ_CP017305.1"/>
</dbReference>
<feature type="signal peptide" evidence="1">
    <location>
        <begin position="1"/>
        <end position="22"/>
    </location>
</feature>
<evidence type="ECO:0000313" key="3">
    <source>
        <dbReference type="Proteomes" id="UP000095185"/>
    </source>
</evidence>
<sequence>MLRAKRFTLITLIFALFLSACSGIQDSGLSEKQIEKIVRAARPNNPSPDIWARAIKESLEELGQPVDKEHVSAVAAVISQVSAFSISPKNSRMASILRKKIEAAESNEMLRLLIETRLDQTASNGKSFRENIDSISSELDFENWYDEFTSAKITKPILLVLNKDASDLITTAGSMQVSVKFAEEYPKKPKNAGGGSVRDMLYTCKGGVFYGAAYLLDFKHNYDDWKYVFADFNAGHYSSRNAGFQKMLGRLTRRQVDTDGDLMNYENGDIAPSVTYVTFINFLKKKEIEFDEKQVMKDFSKEKSYEFEESWSYKKLAELYKKRYGRPIYAVLPDISLNSPKFVSKNLSTKWFANRVKDRYNHCMRTRI</sequence>
<dbReference type="OrthoDB" id="596976at2"/>
<dbReference type="STRING" id="274537.BIU88_04425"/>
<dbReference type="EMBL" id="CP017305">
    <property type="protein sequence ID" value="AOS83454.1"/>
    <property type="molecule type" value="Genomic_DNA"/>
</dbReference>
<evidence type="ECO:0008006" key="4">
    <source>
        <dbReference type="Google" id="ProtNLM"/>
    </source>
</evidence>
<name>A0A1D8D4T4_CHLLM</name>
<keyword evidence="1" id="KW-0732">Signal</keyword>
<organism evidence="2 3">
    <name type="scientific">Chlorobaculum limnaeum</name>
    <dbReference type="NCBI Taxonomy" id="274537"/>
    <lineage>
        <taxon>Bacteria</taxon>
        <taxon>Pseudomonadati</taxon>
        <taxon>Chlorobiota</taxon>
        <taxon>Chlorobiia</taxon>
        <taxon>Chlorobiales</taxon>
        <taxon>Chlorobiaceae</taxon>
        <taxon>Chlorobaculum</taxon>
    </lineage>
</organism>